<evidence type="ECO:0000313" key="3">
    <source>
        <dbReference type="Proteomes" id="UP000294664"/>
    </source>
</evidence>
<dbReference type="InterPro" id="IPR037401">
    <property type="entry name" value="SnoaL-like"/>
</dbReference>
<accession>A0A4R3M872</accession>
<evidence type="ECO:0000259" key="1">
    <source>
        <dbReference type="Pfam" id="PF12680"/>
    </source>
</evidence>
<dbReference type="RefSeq" id="WP_132029167.1">
    <property type="nucleotide sequence ID" value="NZ_SMAI01000001.1"/>
</dbReference>
<dbReference type="AlphaFoldDB" id="A0A4R3M872"/>
<protein>
    <submittedName>
        <fullName evidence="2">SnoaL-like protein</fullName>
    </submittedName>
</protein>
<dbReference type="EMBL" id="SMAI01000001">
    <property type="protein sequence ID" value="TCT07837.1"/>
    <property type="molecule type" value="Genomic_DNA"/>
</dbReference>
<reference evidence="2 3" key="1">
    <citation type="submission" date="2019-03" db="EMBL/GenBank/DDBJ databases">
        <title>Genomic Encyclopedia of Type Strains, Phase IV (KMG-IV): sequencing the most valuable type-strain genomes for metagenomic binning, comparative biology and taxonomic classification.</title>
        <authorList>
            <person name="Goeker M."/>
        </authorList>
    </citation>
    <scope>NUCLEOTIDE SEQUENCE [LARGE SCALE GENOMIC DNA]</scope>
    <source>
        <strain evidence="2 3">DSM 9035</strain>
    </source>
</reference>
<proteinExistence type="predicted"/>
<dbReference type="SUPFAM" id="SSF54427">
    <property type="entry name" value="NTF2-like"/>
    <property type="match status" value="1"/>
</dbReference>
<comment type="caution">
    <text evidence="2">The sequence shown here is derived from an EMBL/GenBank/DDBJ whole genome shotgun (WGS) entry which is preliminary data.</text>
</comment>
<sequence length="109" mass="12076">MAIQLPRIISEYFAADKAGGADAVAHCFTEHAVVRDEGNIYAGRDAIRQWKADSTQKYTYTAEPFSIARDGDRLVVTSRLVGDFPGSPIDLRYLFVLEDEKIGALEIIP</sequence>
<dbReference type="Pfam" id="PF12680">
    <property type="entry name" value="SnoaL_2"/>
    <property type="match status" value="1"/>
</dbReference>
<evidence type="ECO:0000313" key="2">
    <source>
        <dbReference type="EMBL" id="TCT07837.1"/>
    </source>
</evidence>
<dbReference type="InterPro" id="IPR032710">
    <property type="entry name" value="NTF2-like_dom_sf"/>
</dbReference>
<dbReference type="Proteomes" id="UP000294664">
    <property type="component" value="Unassembled WGS sequence"/>
</dbReference>
<dbReference type="Gene3D" id="3.10.450.50">
    <property type="match status" value="1"/>
</dbReference>
<dbReference type="OrthoDB" id="8684708at2"/>
<keyword evidence="3" id="KW-1185">Reference proteome</keyword>
<feature type="domain" description="SnoaL-like" evidence="1">
    <location>
        <begin position="10"/>
        <end position="97"/>
    </location>
</feature>
<gene>
    <name evidence="2" type="ORF">EDC64_101356</name>
</gene>
<name>A0A4R3M872_9HYPH</name>
<organism evidence="2 3">
    <name type="scientific">Aquabacter spiritensis</name>
    <dbReference type="NCBI Taxonomy" id="933073"/>
    <lineage>
        <taxon>Bacteria</taxon>
        <taxon>Pseudomonadati</taxon>
        <taxon>Pseudomonadota</taxon>
        <taxon>Alphaproteobacteria</taxon>
        <taxon>Hyphomicrobiales</taxon>
        <taxon>Xanthobacteraceae</taxon>
        <taxon>Aquabacter</taxon>
    </lineage>
</organism>